<dbReference type="GO" id="GO:0051287">
    <property type="term" value="F:NAD binding"/>
    <property type="evidence" value="ECO:0007669"/>
    <property type="project" value="InterPro"/>
</dbReference>
<dbReference type="SUPFAM" id="SSF51735">
    <property type="entry name" value="NAD(P)-binding Rossmann-fold domains"/>
    <property type="match status" value="1"/>
</dbReference>
<sequence>MARMTVIQLTISGKRVGILRLGRIGRAIGKRAAAFNCPISYYYRSEKPYPNYTYYPTPVDLASNLMY</sequence>
<dbReference type="Proteomes" id="UP000623129">
    <property type="component" value="Unassembled WGS sequence"/>
</dbReference>
<dbReference type="PANTHER" id="PTHR10996:SF178">
    <property type="entry name" value="2-HYDROXYACID DEHYDROGENASE YGL185C-RELATED"/>
    <property type="match status" value="1"/>
</dbReference>
<organism evidence="4 5">
    <name type="scientific">Carex littledalei</name>
    <dbReference type="NCBI Taxonomy" id="544730"/>
    <lineage>
        <taxon>Eukaryota</taxon>
        <taxon>Viridiplantae</taxon>
        <taxon>Streptophyta</taxon>
        <taxon>Embryophyta</taxon>
        <taxon>Tracheophyta</taxon>
        <taxon>Spermatophyta</taxon>
        <taxon>Magnoliopsida</taxon>
        <taxon>Liliopsida</taxon>
        <taxon>Poales</taxon>
        <taxon>Cyperaceae</taxon>
        <taxon>Cyperoideae</taxon>
        <taxon>Cariceae</taxon>
        <taxon>Carex</taxon>
        <taxon>Carex subgen. Euthyceras</taxon>
    </lineage>
</organism>
<dbReference type="InterPro" id="IPR050223">
    <property type="entry name" value="D-isomer_2-hydroxyacid_DH"/>
</dbReference>
<evidence type="ECO:0000259" key="3">
    <source>
        <dbReference type="Pfam" id="PF02826"/>
    </source>
</evidence>
<protein>
    <submittedName>
        <fullName evidence="4">Putative D-isomer specific 2-hydroxyacid dehydrogenase</fullName>
    </submittedName>
</protein>
<keyword evidence="1" id="KW-0560">Oxidoreductase</keyword>
<keyword evidence="5" id="KW-1185">Reference proteome</keyword>
<reference evidence="4" key="1">
    <citation type="submission" date="2020-01" db="EMBL/GenBank/DDBJ databases">
        <title>Genome sequence of Kobresia littledalei, the first chromosome-level genome in the family Cyperaceae.</title>
        <authorList>
            <person name="Qu G."/>
        </authorList>
    </citation>
    <scope>NUCLEOTIDE SEQUENCE</scope>
    <source>
        <strain evidence="4">C.B.Clarke</strain>
        <tissue evidence="4">Leaf</tissue>
    </source>
</reference>
<evidence type="ECO:0000313" key="4">
    <source>
        <dbReference type="EMBL" id="KAF3328722.1"/>
    </source>
</evidence>
<proteinExistence type="predicted"/>
<feature type="domain" description="D-isomer specific 2-hydroxyacid dehydrogenase NAD-binding" evidence="3">
    <location>
        <begin position="7"/>
        <end position="50"/>
    </location>
</feature>
<accession>A0A833V8H9</accession>
<dbReference type="EMBL" id="SWLB01000015">
    <property type="protein sequence ID" value="KAF3328722.1"/>
    <property type="molecule type" value="Genomic_DNA"/>
</dbReference>
<dbReference type="GO" id="GO:0005829">
    <property type="term" value="C:cytosol"/>
    <property type="evidence" value="ECO:0007669"/>
    <property type="project" value="TreeGrafter"/>
</dbReference>
<dbReference type="InterPro" id="IPR036291">
    <property type="entry name" value="NAD(P)-bd_dom_sf"/>
</dbReference>
<dbReference type="InterPro" id="IPR006140">
    <property type="entry name" value="D-isomer_DH_NAD-bd"/>
</dbReference>
<dbReference type="AlphaFoldDB" id="A0A833V8H9"/>
<keyword evidence="2" id="KW-0520">NAD</keyword>
<name>A0A833V8H9_9POAL</name>
<comment type="caution">
    <text evidence="4">The sequence shown here is derived from an EMBL/GenBank/DDBJ whole genome shotgun (WGS) entry which is preliminary data.</text>
</comment>
<gene>
    <name evidence="4" type="ORF">FCM35_KLT05800</name>
</gene>
<evidence type="ECO:0000256" key="2">
    <source>
        <dbReference type="ARBA" id="ARBA00023027"/>
    </source>
</evidence>
<dbReference type="Pfam" id="PF02826">
    <property type="entry name" value="2-Hacid_dh_C"/>
    <property type="match status" value="1"/>
</dbReference>
<dbReference type="PANTHER" id="PTHR10996">
    <property type="entry name" value="2-HYDROXYACID DEHYDROGENASE-RELATED"/>
    <property type="match status" value="1"/>
</dbReference>
<dbReference type="Gene3D" id="3.40.50.720">
    <property type="entry name" value="NAD(P)-binding Rossmann-like Domain"/>
    <property type="match status" value="1"/>
</dbReference>
<dbReference type="GO" id="GO:0030267">
    <property type="term" value="F:glyoxylate reductase (NADPH) activity"/>
    <property type="evidence" value="ECO:0007669"/>
    <property type="project" value="TreeGrafter"/>
</dbReference>
<evidence type="ECO:0000256" key="1">
    <source>
        <dbReference type="ARBA" id="ARBA00023002"/>
    </source>
</evidence>
<evidence type="ECO:0000313" key="5">
    <source>
        <dbReference type="Proteomes" id="UP000623129"/>
    </source>
</evidence>
<dbReference type="GO" id="GO:0016618">
    <property type="term" value="F:hydroxypyruvate reductase [NAD(P)H] activity"/>
    <property type="evidence" value="ECO:0007669"/>
    <property type="project" value="TreeGrafter"/>
</dbReference>